<evidence type="ECO:0000256" key="1">
    <source>
        <dbReference type="ARBA" id="ARBA00006663"/>
    </source>
</evidence>
<dbReference type="InterPro" id="IPR051655">
    <property type="entry name" value="FAM161"/>
</dbReference>
<feature type="region of interest" description="Disordered" evidence="3">
    <location>
        <begin position="18"/>
        <end position="88"/>
    </location>
</feature>
<evidence type="ECO:0000313" key="5">
    <source>
        <dbReference type="RefSeq" id="XP_026278380.2"/>
    </source>
</evidence>
<evidence type="ECO:0000256" key="3">
    <source>
        <dbReference type="SAM" id="MobiDB-lite"/>
    </source>
</evidence>
<comment type="similarity">
    <text evidence="1">Belongs to the FAM161 family.</text>
</comment>
<dbReference type="GeneID" id="113206484"/>
<feature type="compositionally biased region" description="Low complexity" evidence="3">
    <location>
        <begin position="502"/>
        <end position="521"/>
    </location>
</feature>
<evidence type="ECO:0000313" key="4">
    <source>
        <dbReference type="Proteomes" id="UP000504606"/>
    </source>
</evidence>
<dbReference type="AlphaFoldDB" id="A0A6J1SGE1"/>
<dbReference type="Pfam" id="PF10595">
    <property type="entry name" value="FAM161A_B"/>
    <property type="match status" value="1"/>
</dbReference>
<feature type="region of interest" description="Disordered" evidence="3">
    <location>
        <begin position="306"/>
        <end position="328"/>
    </location>
</feature>
<dbReference type="GO" id="GO:0044782">
    <property type="term" value="P:cilium organization"/>
    <property type="evidence" value="ECO:0007669"/>
    <property type="project" value="TreeGrafter"/>
</dbReference>
<dbReference type="KEGG" id="foc:113206484"/>
<feature type="compositionally biased region" description="Polar residues" evidence="3">
    <location>
        <begin position="54"/>
        <end position="70"/>
    </location>
</feature>
<feature type="region of interest" description="Disordered" evidence="3">
    <location>
        <begin position="754"/>
        <end position="871"/>
    </location>
</feature>
<feature type="compositionally biased region" description="Basic and acidic residues" evidence="3">
    <location>
        <begin position="550"/>
        <end position="570"/>
    </location>
</feature>
<feature type="compositionally biased region" description="Polar residues" evidence="3">
    <location>
        <begin position="373"/>
        <end position="384"/>
    </location>
</feature>
<feature type="region of interest" description="Disordered" evidence="3">
    <location>
        <begin position="502"/>
        <end position="623"/>
    </location>
</feature>
<feature type="compositionally biased region" description="Polar residues" evidence="3">
    <location>
        <begin position="18"/>
        <end position="28"/>
    </location>
</feature>
<accession>A0A6J1SGE1</accession>
<feature type="region of interest" description="Disordered" evidence="3">
    <location>
        <begin position="373"/>
        <end position="413"/>
    </location>
</feature>
<keyword evidence="2" id="KW-0175">Coiled coil</keyword>
<feature type="compositionally biased region" description="Acidic residues" evidence="3">
    <location>
        <begin position="845"/>
        <end position="855"/>
    </location>
</feature>
<dbReference type="InterPro" id="IPR019579">
    <property type="entry name" value="FAM161A/B"/>
</dbReference>
<dbReference type="PANTHER" id="PTHR21501">
    <property type="entry name" value="PROTEIN FAM-161"/>
    <property type="match status" value="1"/>
</dbReference>
<dbReference type="RefSeq" id="XP_026278380.2">
    <property type="nucleotide sequence ID" value="XM_026422595.2"/>
</dbReference>
<feature type="compositionally biased region" description="Polar residues" evidence="3">
    <location>
        <begin position="571"/>
        <end position="587"/>
    </location>
</feature>
<feature type="compositionally biased region" description="Polar residues" evidence="3">
    <location>
        <begin position="316"/>
        <end position="328"/>
    </location>
</feature>
<proteinExistence type="inferred from homology"/>
<keyword evidence="4" id="KW-1185">Reference proteome</keyword>
<organism evidence="4 5">
    <name type="scientific">Frankliniella occidentalis</name>
    <name type="common">Western flower thrips</name>
    <name type="synonym">Euthrips occidentalis</name>
    <dbReference type="NCBI Taxonomy" id="133901"/>
    <lineage>
        <taxon>Eukaryota</taxon>
        <taxon>Metazoa</taxon>
        <taxon>Ecdysozoa</taxon>
        <taxon>Arthropoda</taxon>
        <taxon>Hexapoda</taxon>
        <taxon>Insecta</taxon>
        <taxon>Pterygota</taxon>
        <taxon>Neoptera</taxon>
        <taxon>Paraneoptera</taxon>
        <taxon>Thysanoptera</taxon>
        <taxon>Terebrantia</taxon>
        <taxon>Thripoidea</taxon>
        <taxon>Thripidae</taxon>
        <taxon>Frankliniella</taxon>
    </lineage>
</organism>
<feature type="compositionally biased region" description="Polar residues" evidence="3">
    <location>
        <begin position="610"/>
        <end position="623"/>
    </location>
</feature>
<reference evidence="5" key="1">
    <citation type="submission" date="2025-08" db="UniProtKB">
        <authorList>
            <consortium name="RefSeq"/>
        </authorList>
    </citation>
    <scope>IDENTIFICATION</scope>
    <source>
        <tissue evidence="5">Whole organism</tissue>
    </source>
</reference>
<dbReference type="Proteomes" id="UP000504606">
    <property type="component" value="Unplaced"/>
</dbReference>
<dbReference type="GO" id="GO:0005856">
    <property type="term" value="C:cytoskeleton"/>
    <property type="evidence" value="ECO:0007669"/>
    <property type="project" value="UniProtKB-ARBA"/>
</dbReference>
<protein>
    <submittedName>
        <fullName evidence="5">Serine/arginine repetitive matrix protein 2</fullName>
    </submittedName>
</protein>
<feature type="compositionally biased region" description="Basic residues" evidence="3">
    <location>
        <begin position="395"/>
        <end position="407"/>
    </location>
</feature>
<dbReference type="GO" id="GO:0005929">
    <property type="term" value="C:cilium"/>
    <property type="evidence" value="ECO:0007669"/>
    <property type="project" value="TreeGrafter"/>
</dbReference>
<gene>
    <name evidence="5" type="primary">LOC113206484</name>
</gene>
<sequence>MTRKHSAMSYNTSCLQVPVNPYSQQPSPSYERRLVATPNTEDESSLSRKLCPMSMSTRPASSMHSSSKQNIKPKVKMNKEDPQSTNNSPLGSFLDFYESIPDYQDVTHLSDKEFEEKLKLLRDKQKQYLHTLSDRYSPIDYECQEQVKKPCKSLNKLELAKEWVNKSCDSISSLGRKSDNDFRIRSSEIDDEVNKANTLGGSPRKYDQCNSKDETVGLLLETGSSLSTDSKLLKSNTLRSTFAVDGEQKTNTTNSGQECNTPFFNGGRSESCQEFPNYYRMKDSPISNYEFYIPKEVAPKSNVNAVSKRKVRPSSGLHSSGTSELNIRDCSSSLGHGHHDMNNYEDYYVPTSGWMQSDSDSMLGMMHNIPTTRPSNTVFNQSPMTERVNPAKAGSAKKKTRRKRRGSKSVTKPVPFSFMSNDRLYSRSTPDLSSHCRSPSPKNFRARPIPRNLFSNYIYQKKQEDEFFRALKRKVRAEEMLRAASLPPSMEFRERLGRVQAEAGAAGAAGPASSSSERSGPSGSGPARGAGPTSPQSTARGRGRRGRPRRPPDFTKCHEKMRQELYERQGRNVTTSPSPYSLRTASLSPRRKCLQGSASSGSDSRRCRPRSSTGTGMDGSATSRSNLAALLRIQSARQRLEAEHHRLREEQQRRAEVRLKERLTRLTPAWRSIQYSTEEDLALRAAARRQEEREQRREHGQLMRHMLHRVHTIPTLFERQSAHRLLCSVDFCGSPAALDDEDEDAADVKVFVPHDVQAPRRLPRPSRPRERPCSAGAGSGRRSACSVSPDKLQGRRRHRGSPPVSAVSALRSPDRQSGRLRSYHRQLPHRVEFSESPALSAHGEDDGDGYPEEDGGAGAPSARDGGEAGEG</sequence>
<name>A0A6J1SGE1_FRAOC</name>
<evidence type="ECO:0000256" key="2">
    <source>
        <dbReference type="ARBA" id="ARBA00023054"/>
    </source>
</evidence>
<dbReference type="PANTHER" id="PTHR21501:SF1">
    <property type="entry name" value="PROTEIN FAM-161"/>
    <property type="match status" value="1"/>
</dbReference>
<dbReference type="OrthoDB" id="2150121at2759"/>